<reference evidence="3 4" key="1">
    <citation type="submission" date="2023-11" db="EMBL/GenBank/DDBJ databases">
        <title>Gilvimarinus fulvus sp. nov., isolated from the surface of Kelp.</title>
        <authorList>
            <person name="Sun Y.Y."/>
            <person name="Gong Y."/>
            <person name="Du Z.J."/>
        </authorList>
    </citation>
    <scope>NUCLEOTIDE SEQUENCE [LARGE SCALE GENOMIC DNA]</scope>
    <source>
        <strain evidence="3 4">SDUM040013</strain>
    </source>
</reference>
<dbReference type="Gene3D" id="3.40.50.150">
    <property type="entry name" value="Vaccinia Virus protein VP39"/>
    <property type="match status" value="1"/>
</dbReference>
<gene>
    <name evidence="3" type="ORF">SCD92_12115</name>
</gene>
<evidence type="ECO:0000256" key="2">
    <source>
        <dbReference type="ARBA" id="ARBA00022679"/>
    </source>
</evidence>
<keyword evidence="4" id="KW-1185">Reference proteome</keyword>
<dbReference type="InterPro" id="IPR029063">
    <property type="entry name" value="SAM-dependent_MTases_sf"/>
</dbReference>
<dbReference type="RefSeq" id="WP_302720768.1">
    <property type="nucleotide sequence ID" value="NZ_JAULRU010000215.1"/>
</dbReference>
<dbReference type="EC" id="2.1.1.-" evidence="3"/>
<dbReference type="Proteomes" id="UP001273505">
    <property type="component" value="Unassembled WGS sequence"/>
</dbReference>
<name>A0ABU4RYY3_9GAMM</name>
<protein>
    <submittedName>
        <fullName evidence="3">Class I SAM-dependent methyltransferase</fullName>
        <ecNumber evidence="3">2.1.1.-</ecNumber>
    </submittedName>
</protein>
<dbReference type="Pfam" id="PF04072">
    <property type="entry name" value="LCM"/>
    <property type="match status" value="1"/>
</dbReference>
<keyword evidence="1 3" id="KW-0489">Methyltransferase</keyword>
<evidence type="ECO:0000313" key="4">
    <source>
        <dbReference type="Proteomes" id="UP001273505"/>
    </source>
</evidence>
<dbReference type="GO" id="GO:0032259">
    <property type="term" value="P:methylation"/>
    <property type="evidence" value="ECO:0007669"/>
    <property type="project" value="UniProtKB-KW"/>
</dbReference>
<evidence type="ECO:0000256" key="1">
    <source>
        <dbReference type="ARBA" id="ARBA00022603"/>
    </source>
</evidence>
<sequence>MTSLPEDLTNAVYSYAVAQWRWPELQLIDRAAAELWDKLPKHNLQPHAQKKRVARSAWIDQRCLEFIGRHCNAEFVALRPGLNTRFYRLSQQVEWPRFCWYDLDHPATARYKHCVLPDVDNYQIAPFADPDTDPWLRRICGASQQPLMLIAENLNSSLSRAHWQRVVDTLHQAAGDRIVEIVYDGPSPVGACLSQLGKFLRSRDNHELPCDITLPRSSPTLRRQPIEQGLLSWLSLHRLGFHCQIGRG</sequence>
<dbReference type="PANTHER" id="PTHR43619:SF2">
    <property type="entry name" value="S-ADENOSYL-L-METHIONINE-DEPENDENT METHYLTRANSFERASES SUPERFAMILY PROTEIN"/>
    <property type="match status" value="1"/>
</dbReference>
<organism evidence="3 4">
    <name type="scientific">Gilvimarinus gilvus</name>
    <dbReference type="NCBI Taxonomy" id="3058038"/>
    <lineage>
        <taxon>Bacteria</taxon>
        <taxon>Pseudomonadati</taxon>
        <taxon>Pseudomonadota</taxon>
        <taxon>Gammaproteobacteria</taxon>
        <taxon>Cellvibrionales</taxon>
        <taxon>Cellvibrionaceae</taxon>
        <taxon>Gilvimarinus</taxon>
    </lineage>
</organism>
<accession>A0ABU4RYY3</accession>
<dbReference type="EMBL" id="JAXAFO010000019">
    <property type="protein sequence ID" value="MDX6850109.1"/>
    <property type="molecule type" value="Genomic_DNA"/>
</dbReference>
<dbReference type="GO" id="GO:0008168">
    <property type="term" value="F:methyltransferase activity"/>
    <property type="evidence" value="ECO:0007669"/>
    <property type="project" value="UniProtKB-KW"/>
</dbReference>
<comment type="caution">
    <text evidence="3">The sequence shown here is derived from an EMBL/GenBank/DDBJ whole genome shotgun (WGS) entry which is preliminary data.</text>
</comment>
<proteinExistence type="predicted"/>
<dbReference type="InterPro" id="IPR007213">
    <property type="entry name" value="Ppm1/Ppm2/Tcmp"/>
</dbReference>
<dbReference type="SUPFAM" id="SSF53335">
    <property type="entry name" value="S-adenosyl-L-methionine-dependent methyltransferases"/>
    <property type="match status" value="1"/>
</dbReference>
<dbReference type="PANTHER" id="PTHR43619">
    <property type="entry name" value="S-ADENOSYL-L-METHIONINE-DEPENDENT METHYLTRANSFERASE YKTD-RELATED"/>
    <property type="match status" value="1"/>
</dbReference>
<evidence type="ECO:0000313" key="3">
    <source>
        <dbReference type="EMBL" id="MDX6850109.1"/>
    </source>
</evidence>
<keyword evidence="2 3" id="KW-0808">Transferase</keyword>